<feature type="signal peptide" evidence="1">
    <location>
        <begin position="1"/>
        <end position="20"/>
    </location>
</feature>
<dbReference type="EMBL" id="RSCM01000004">
    <property type="protein sequence ID" value="RUS97887.1"/>
    <property type="molecule type" value="Genomic_DNA"/>
</dbReference>
<dbReference type="AlphaFoldDB" id="A0A433UVS9"/>
<comment type="caution">
    <text evidence="2">The sequence shown here is derived from an EMBL/GenBank/DDBJ whole genome shotgun (WGS) entry which is preliminary data.</text>
</comment>
<sequence>MKNFKNLGLAIIPASGLAVASTLLFTAPSLALNYTWDVNLSQNGYSATGYIITDTNAANTALGASNIIDWSYTLTNLSTSVSDTLNSSNSSKGYSAGLVINSTSNALIMAQNSAFGALDSVSTTSGTPTSKLYFGYPFTSGSIPNLYIQVNGGGSTPGSFSSGSNLYTTNVFATPSAAVPFDIPGGATIPVAGSLLALGAMRKVKKTIALKTRIAETAVS</sequence>
<proteinExistence type="predicted"/>
<evidence type="ECO:0000313" key="3">
    <source>
        <dbReference type="Proteomes" id="UP000276103"/>
    </source>
</evidence>
<evidence type="ECO:0000256" key="1">
    <source>
        <dbReference type="SAM" id="SignalP"/>
    </source>
</evidence>
<name>A0A433UVS9_ANAVA</name>
<feature type="chain" id="PRO_5019299996" description="PEP-CTERM protein-sorting domain-containing protein" evidence="1">
    <location>
        <begin position="21"/>
        <end position="220"/>
    </location>
</feature>
<dbReference type="RefSeq" id="WP_127053576.1">
    <property type="nucleotide sequence ID" value="NZ_RSCM01000004.1"/>
</dbReference>
<dbReference type="Proteomes" id="UP000276103">
    <property type="component" value="Unassembled WGS sequence"/>
</dbReference>
<protein>
    <recommendedName>
        <fullName evidence="4">PEP-CTERM protein-sorting domain-containing protein</fullName>
    </recommendedName>
</protein>
<evidence type="ECO:0000313" key="2">
    <source>
        <dbReference type="EMBL" id="RUS97887.1"/>
    </source>
</evidence>
<gene>
    <name evidence="2" type="ORF">DSM107003_17620</name>
</gene>
<reference evidence="2 3" key="1">
    <citation type="journal article" date="2019" name="Genome Biol. Evol.">
        <title>Day and night: Metabolic profiles and evolutionary relationships of six axenic non-marine cyanobacteria.</title>
        <authorList>
            <person name="Will S.E."/>
            <person name="Henke P."/>
            <person name="Boedeker C."/>
            <person name="Huang S."/>
            <person name="Brinkmann H."/>
            <person name="Rohde M."/>
            <person name="Jarek M."/>
            <person name="Friedl T."/>
            <person name="Seufert S."/>
            <person name="Schumacher M."/>
            <person name="Overmann J."/>
            <person name="Neumann-Schaal M."/>
            <person name="Petersen J."/>
        </authorList>
    </citation>
    <scope>NUCLEOTIDE SEQUENCE [LARGE SCALE GENOMIC DNA]</scope>
    <source>
        <strain evidence="2 3">SAG 1403-4b</strain>
    </source>
</reference>
<evidence type="ECO:0008006" key="4">
    <source>
        <dbReference type="Google" id="ProtNLM"/>
    </source>
</evidence>
<organism evidence="2 3">
    <name type="scientific">Trichormus variabilis SAG 1403-4b</name>
    <dbReference type="NCBI Taxonomy" id="447716"/>
    <lineage>
        <taxon>Bacteria</taxon>
        <taxon>Bacillati</taxon>
        <taxon>Cyanobacteriota</taxon>
        <taxon>Cyanophyceae</taxon>
        <taxon>Nostocales</taxon>
        <taxon>Nostocaceae</taxon>
        <taxon>Trichormus</taxon>
    </lineage>
</organism>
<keyword evidence="3" id="KW-1185">Reference proteome</keyword>
<accession>A0A433UVS9</accession>
<keyword evidence="1" id="KW-0732">Signal</keyword>